<keyword evidence="3" id="KW-1185">Reference proteome</keyword>
<feature type="region of interest" description="Disordered" evidence="1">
    <location>
        <begin position="1"/>
        <end position="25"/>
    </location>
</feature>
<accession>A0AAV4PXB7</accession>
<feature type="compositionally biased region" description="Polar residues" evidence="1">
    <location>
        <begin position="1"/>
        <end position="15"/>
    </location>
</feature>
<name>A0AAV4PXB7_CAEEX</name>
<gene>
    <name evidence="2" type="ORF">CEXT_688311</name>
</gene>
<evidence type="ECO:0000256" key="1">
    <source>
        <dbReference type="SAM" id="MobiDB-lite"/>
    </source>
</evidence>
<comment type="caution">
    <text evidence="2">The sequence shown here is derived from an EMBL/GenBank/DDBJ whole genome shotgun (WGS) entry which is preliminary data.</text>
</comment>
<dbReference type="EMBL" id="BPLR01005426">
    <property type="protein sequence ID" value="GIY02243.1"/>
    <property type="molecule type" value="Genomic_DNA"/>
</dbReference>
<evidence type="ECO:0000313" key="3">
    <source>
        <dbReference type="Proteomes" id="UP001054945"/>
    </source>
</evidence>
<evidence type="ECO:0000313" key="2">
    <source>
        <dbReference type="EMBL" id="GIY02243.1"/>
    </source>
</evidence>
<organism evidence="2 3">
    <name type="scientific">Caerostris extrusa</name>
    <name type="common">Bark spider</name>
    <name type="synonym">Caerostris bankana</name>
    <dbReference type="NCBI Taxonomy" id="172846"/>
    <lineage>
        <taxon>Eukaryota</taxon>
        <taxon>Metazoa</taxon>
        <taxon>Ecdysozoa</taxon>
        <taxon>Arthropoda</taxon>
        <taxon>Chelicerata</taxon>
        <taxon>Arachnida</taxon>
        <taxon>Araneae</taxon>
        <taxon>Araneomorphae</taxon>
        <taxon>Entelegynae</taxon>
        <taxon>Araneoidea</taxon>
        <taxon>Araneidae</taxon>
        <taxon>Caerostris</taxon>
    </lineage>
</organism>
<protein>
    <submittedName>
        <fullName evidence="2">Uncharacterized protein</fullName>
    </submittedName>
</protein>
<proteinExistence type="predicted"/>
<dbReference type="AlphaFoldDB" id="A0AAV4PXB7"/>
<reference evidence="2 3" key="1">
    <citation type="submission" date="2021-06" db="EMBL/GenBank/DDBJ databases">
        <title>Caerostris extrusa draft genome.</title>
        <authorList>
            <person name="Kono N."/>
            <person name="Arakawa K."/>
        </authorList>
    </citation>
    <scope>NUCLEOTIDE SEQUENCE [LARGE SCALE GENOMIC DNA]</scope>
</reference>
<sequence>MKLPGNENSFPSTKLQKPRNMPVTTAQKQNLRRLMITGNNSLKFQHTTSKLQKQTNLTKLLFKSGLIEKISNGNNGQPKIAHHARKGGRKIANLEVRKPVHTVFYQEKQALKDSLQL</sequence>
<dbReference type="Proteomes" id="UP001054945">
    <property type="component" value="Unassembled WGS sequence"/>
</dbReference>